<reference evidence="1 2" key="1">
    <citation type="journal article" date="2024" name="J Genomics">
        <title>Draft genome sequencing and assembly of Favolaschia claudopus CIRM-BRFM 2984 isolated from oak limbs.</title>
        <authorList>
            <person name="Navarro D."/>
            <person name="Drula E."/>
            <person name="Chaduli D."/>
            <person name="Cazenave R."/>
            <person name="Ahrendt S."/>
            <person name="Wang J."/>
            <person name="Lipzen A."/>
            <person name="Daum C."/>
            <person name="Barry K."/>
            <person name="Grigoriev I.V."/>
            <person name="Favel A."/>
            <person name="Rosso M.N."/>
            <person name="Martin F."/>
        </authorList>
    </citation>
    <scope>NUCLEOTIDE SEQUENCE [LARGE SCALE GENOMIC DNA]</scope>
    <source>
        <strain evidence="1 2">CIRM-BRFM 2984</strain>
    </source>
</reference>
<evidence type="ECO:0000313" key="1">
    <source>
        <dbReference type="EMBL" id="KAK7006371.1"/>
    </source>
</evidence>
<name>A0AAW0ABH9_9AGAR</name>
<sequence>MSITKLFAITSPMSARATTVEAPNLQGSSLSPATKTKASTLRVRVTLKASSRAAPSQLITTQGLPVAAAEHFSVPGHQDESFDFARLPVAAAEHFSVPGHQDESFDFASTCYTESIVPSCTLQLITTCWMPVSGAR</sequence>
<dbReference type="Proteomes" id="UP001362999">
    <property type="component" value="Unassembled WGS sequence"/>
</dbReference>
<proteinExistence type="predicted"/>
<comment type="caution">
    <text evidence="1">The sequence shown here is derived from an EMBL/GenBank/DDBJ whole genome shotgun (WGS) entry which is preliminary data.</text>
</comment>
<evidence type="ECO:0000313" key="2">
    <source>
        <dbReference type="Proteomes" id="UP001362999"/>
    </source>
</evidence>
<dbReference type="AlphaFoldDB" id="A0AAW0ABH9"/>
<dbReference type="EMBL" id="JAWWNJ010000076">
    <property type="protein sequence ID" value="KAK7006371.1"/>
    <property type="molecule type" value="Genomic_DNA"/>
</dbReference>
<organism evidence="1 2">
    <name type="scientific">Favolaschia claudopus</name>
    <dbReference type="NCBI Taxonomy" id="2862362"/>
    <lineage>
        <taxon>Eukaryota</taxon>
        <taxon>Fungi</taxon>
        <taxon>Dikarya</taxon>
        <taxon>Basidiomycota</taxon>
        <taxon>Agaricomycotina</taxon>
        <taxon>Agaricomycetes</taxon>
        <taxon>Agaricomycetidae</taxon>
        <taxon>Agaricales</taxon>
        <taxon>Marasmiineae</taxon>
        <taxon>Mycenaceae</taxon>
        <taxon>Favolaschia</taxon>
    </lineage>
</organism>
<gene>
    <name evidence="1" type="ORF">R3P38DRAFT_3214424</name>
</gene>
<keyword evidence="2" id="KW-1185">Reference proteome</keyword>
<accession>A0AAW0ABH9</accession>
<protein>
    <submittedName>
        <fullName evidence="1">Uncharacterized protein</fullName>
    </submittedName>
</protein>